<feature type="compositionally biased region" description="Acidic residues" evidence="2">
    <location>
        <begin position="22"/>
        <end position="54"/>
    </location>
</feature>
<accession>A0ABQ4YYM1</accession>
<keyword evidence="1" id="KW-0479">Metal-binding</keyword>
<organism evidence="4 5">
    <name type="scientific">Tanacetum coccineum</name>
    <dbReference type="NCBI Taxonomy" id="301880"/>
    <lineage>
        <taxon>Eukaryota</taxon>
        <taxon>Viridiplantae</taxon>
        <taxon>Streptophyta</taxon>
        <taxon>Embryophyta</taxon>
        <taxon>Tracheophyta</taxon>
        <taxon>Spermatophyta</taxon>
        <taxon>Magnoliopsida</taxon>
        <taxon>eudicotyledons</taxon>
        <taxon>Gunneridae</taxon>
        <taxon>Pentapetalae</taxon>
        <taxon>asterids</taxon>
        <taxon>campanulids</taxon>
        <taxon>Asterales</taxon>
        <taxon>Asteraceae</taxon>
        <taxon>Asteroideae</taxon>
        <taxon>Anthemideae</taxon>
        <taxon>Anthemidinae</taxon>
        <taxon>Tanacetum</taxon>
    </lineage>
</organism>
<reference evidence="4" key="1">
    <citation type="journal article" date="2022" name="Int. J. Mol. Sci.">
        <title>Draft Genome of Tanacetum Coccineum: Genomic Comparison of Closely Related Tanacetum-Family Plants.</title>
        <authorList>
            <person name="Yamashiro T."/>
            <person name="Shiraishi A."/>
            <person name="Nakayama K."/>
            <person name="Satake H."/>
        </authorList>
    </citation>
    <scope>NUCLEOTIDE SEQUENCE</scope>
</reference>
<reference evidence="4" key="2">
    <citation type="submission" date="2022-01" db="EMBL/GenBank/DDBJ databases">
        <authorList>
            <person name="Yamashiro T."/>
            <person name="Shiraishi A."/>
            <person name="Satake H."/>
            <person name="Nakayama K."/>
        </authorList>
    </citation>
    <scope>NUCLEOTIDE SEQUENCE</scope>
</reference>
<sequence length="295" mass="33115">MFDFPANDPSSSDDSDEKFMEDPQEEPEEALEEDPEEDHEETSEEEEEEPEEEPKEAQAIREATRVENIRLRRKGMIRIGVVGYRPSEAIDVLTVYEECQPPGPQGHLVAPSSLLIMPPKMMKRKAVKKMVEEQIAKAIAEYEKTRANLYNAGGSGSVNAGGIHAPKLHGCTYKTFLNCQPHKFNGTEGVVRLKRCYDDNKVMPSHKNLEDGTGNIDPYLERQETARAYVAAPADGKGYVGNLPKCNRCNSHHNRQCPLKCWRCHRAGHHEKDCRVKLTSEGDNSLQNVTCYGCG</sequence>
<dbReference type="InterPro" id="IPR001878">
    <property type="entry name" value="Znf_CCHC"/>
</dbReference>
<dbReference type="PROSITE" id="PS50158">
    <property type="entry name" value="ZF_CCHC"/>
    <property type="match status" value="1"/>
</dbReference>
<comment type="caution">
    <text evidence="4">The sequence shown here is derived from an EMBL/GenBank/DDBJ whole genome shotgun (WGS) entry which is preliminary data.</text>
</comment>
<evidence type="ECO:0000256" key="2">
    <source>
        <dbReference type="SAM" id="MobiDB-lite"/>
    </source>
</evidence>
<protein>
    <submittedName>
        <fullName evidence="4">Reverse transcriptase domain-containing protein</fullName>
    </submittedName>
</protein>
<keyword evidence="1" id="KW-0862">Zinc</keyword>
<dbReference type="EMBL" id="BQNB010010867">
    <property type="protein sequence ID" value="GJS82974.1"/>
    <property type="molecule type" value="Genomic_DNA"/>
</dbReference>
<proteinExistence type="predicted"/>
<keyword evidence="5" id="KW-1185">Reference proteome</keyword>
<dbReference type="GO" id="GO:0003964">
    <property type="term" value="F:RNA-directed DNA polymerase activity"/>
    <property type="evidence" value="ECO:0007669"/>
    <property type="project" value="UniProtKB-KW"/>
</dbReference>
<keyword evidence="4" id="KW-0548">Nucleotidyltransferase</keyword>
<feature type="region of interest" description="Disordered" evidence="2">
    <location>
        <begin position="1"/>
        <end position="62"/>
    </location>
</feature>
<keyword evidence="4" id="KW-0808">Transferase</keyword>
<keyword evidence="4" id="KW-0695">RNA-directed DNA polymerase</keyword>
<feature type="domain" description="CCHC-type" evidence="3">
    <location>
        <begin position="260"/>
        <end position="275"/>
    </location>
</feature>
<evidence type="ECO:0000313" key="5">
    <source>
        <dbReference type="Proteomes" id="UP001151760"/>
    </source>
</evidence>
<dbReference type="Proteomes" id="UP001151760">
    <property type="component" value="Unassembled WGS sequence"/>
</dbReference>
<gene>
    <name evidence="4" type="ORF">Tco_0749515</name>
</gene>
<name>A0ABQ4YYM1_9ASTR</name>
<evidence type="ECO:0000313" key="4">
    <source>
        <dbReference type="EMBL" id="GJS82974.1"/>
    </source>
</evidence>
<evidence type="ECO:0000256" key="1">
    <source>
        <dbReference type="PROSITE-ProRule" id="PRU00047"/>
    </source>
</evidence>
<keyword evidence="1" id="KW-0863">Zinc-finger</keyword>
<evidence type="ECO:0000259" key="3">
    <source>
        <dbReference type="PROSITE" id="PS50158"/>
    </source>
</evidence>